<dbReference type="InterPro" id="IPR011992">
    <property type="entry name" value="EF-hand-dom_pair"/>
</dbReference>
<accession>A0AA39VXT6</accession>
<dbReference type="InterPro" id="IPR018247">
    <property type="entry name" value="EF_Hand_1_Ca_BS"/>
</dbReference>
<dbReference type="InterPro" id="IPR044205">
    <property type="entry name" value="KIC/PBP1/KRP1"/>
</dbReference>
<keyword evidence="4" id="KW-1185">Reference proteome</keyword>
<dbReference type="Proteomes" id="UP001168877">
    <property type="component" value="Unassembled WGS sequence"/>
</dbReference>
<gene>
    <name evidence="3" type="ORF">LWI29_031910</name>
</gene>
<dbReference type="PANTHER" id="PTHR47319:SF6">
    <property type="entry name" value="OS06G0683400 PROTEIN"/>
    <property type="match status" value="1"/>
</dbReference>
<proteinExistence type="predicted"/>
<dbReference type="Gene3D" id="1.10.238.10">
    <property type="entry name" value="EF-hand"/>
    <property type="match status" value="1"/>
</dbReference>
<dbReference type="InterPro" id="IPR002048">
    <property type="entry name" value="EF_hand_dom"/>
</dbReference>
<dbReference type="Pfam" id="PF13833">
    <property type="entry name" value="EF-hand_8"/>
    <property type="match status" value="1"/>
</dbReference>
<dbReference type="PANTHER" id="PTHR47319">
    <property type="entry name" value="CALCIUM-BINDING PROTEIN KIC"/>
    <property type="match status" value="1"/>
</dbReference>
<dbReference type="PROSITE" id="PS50222">
    <property type="entry name" value="EF_HAND_2"/>
    <property type="match status" value="1"/>
</dbReference>
<evidence type="ECO:0000313" key="4">
    <source>
        <dbReference type="Proteomes" id="UP001168877"/>
    </source>
</evidence>
<dbReference type="AlphaFoldDB" id="A0AA39VXT6"/>
<comment type="caution">
    <text evidence="3">The sequence shown here is derived from an EMBL/GenBank/DDBJ whole genome shotgun (WGS) entry which is preliminary data.</text>
</comment>
<evidence type="ECO:0000256" key="1">
    <source>
        <dbReference type="ARBA" id="ARBA00022837"/>
    </source>
</evidence>
<dbReference type="SUPFAM" id="SSF47473">
    <property type="entry name" value="EF-hand"/>
    <property type="match status" value="1"/>
</dbReference>
<organism evidence="3 4">
    <name type="scientific">Acer saccharum</name>
    <name type="common">Sugar maple</name>
    <dbReference type="NCBI Taxonomy" id="4024"/>
    <lineage>
        <taxon>Eukaryota</taxon>
        <taxon>Viridiplantae</taxon>
        <taxon>Streptophyta</taxon>
        <taxon>Embryophyta</taxon>
        <taxon>Tracheophyta</taxon>
        <taxon>Spermatophyta</taxon>
        <taxon>Magnoliopsida</taxon>
        <taxon>eudicotyledons</taxon>
        <taxon>Gunneridae</taxon>
        <taxon>Pentapetalae</taxon>
        <taxon>rosids</taxon>
        <taxon>malvids</taxon>
        <taxon>Sapindales</taxon>
        <taxon>Sapindaceae</taxon>
        <taxon>Hippocastanoideae</taxon>
        <taxon>Acereae</taxon>
        <taxon>Acer</taxon>
    </lineage>
</organism>
<protein>
    <recommendedName>
        <fullName evidence="2">EF-hand domain-containing protein</fullName>
    </recommendedName>
</protein>
<dbReference type="PROSITE" id="PS00018">
    <property type="entry name" value="EF_HAND_1"/>
    <property type="match status" value="1"/>
</dbReference>
<keyword evidence="1" id="KW-0106">Calcium</keyword>
<feature type="domain" description="EF-hand" evidence="2">
    <location>
        <begin position="59"/>
        <end position="94"/>
    </location>
</feature>
<sequence length="115" mass="12804">MAASQNFEDLLPVMAKKLGGDGLIGELCNGFSLLMDKDKGVITFESLKRNSAMLGLQDLGDDDLRSMLKEGDFDGDGALNQMEFCVLMFRLSPELMEASKFLVEEALEQEFEDFH</sequence>
<evidence type="ECO:0000259" key="2">
    <source>
        <dbReference type="PROSITE" id="PS50222"/>
    </source>
</evidence>
<name>A0AA39VXT6_ACESA</name>
<dbReference type="GO" id="GO:0005509">
    <property type="term" value="F:calcium ion binding"/>
    <property type="evidence" value="ECO:0007669"/>
    <property type="project" value="InterPro"/>
</dbReference>
<reference evidence="3" key="2">
    <citation type="submission" date="2023-06" db="EMBL/GenBank/DDBJ databases">
        <authorList>
            <person name="Swenson N.G."/>
            <person name="Wegrzyn J.L."/>
            <person name="Mcevoy S.L."/>
        </authorList>
    </citation>
    <scope>NUCLEOTIDE SEQUENCE</scope>
    <source>
        <strain evidence="3">NS2018</strain>
        <tissue evidence="3">Leaf</tissue>
    </source>
</reference>
<evidence type="ECO:0000313" key="3">
    <source>
        <dbReference type="EMBL" id="KAK0602274.1"/>
    </source>
</evidence>
<reference evidence="3" key="1">
    <citation type="journal article" date="2022" name="Plant J.">
        <title>Strategies of tolerance reflected in two North American maple genomes.</title>
        <authorList>
            <person name="McEvoy S.L."/>
            <person name="Sezen U.U."/>
            <person name="Trouern-Trend A."/>
            <person name="McMahon S.M."/>
            <person name="Schaberg P.G."/>
            <person name="Yang J."/>
            <person name="Wegrzyn J.L."/>
            <person name="Swenson N.G."/>
        </authorList>
    </citation>
    <scope>NUCLEOTIDE SEQUENCE</scope>
    <source>
        <strain evidence="3">NS2018</strain>
    </source>
</reference>
<dbReference type="EMBL" id="JAUESC010000003">
    <property type="protein sequence ID" value="KAK0602274.1"/>
    <property type="molecule type" value="Genomic_DNA"/>
</dbReference>